<dbReference type="GO" id="GO:0003677">
    <property type="term" value="F:DNA binding"/>
    <property type="evidence" value="ECO:0007669"/>
    <property type="project" value="UniProtKB-KW"/>
</dbReference>
<dbReference type="Pfam" id="PF07282">
    <property type="entry name" value="Cas12f1-like_TNB"/>
    <property type="match status" value="1"/>
</dbReference>
<sequence length="401" mass="46833">MKTGYCIKTIKYKLRCSHPEWLTETEKYYRQVLDFYFRLLLEHEEIWELNLLQMQGALERLTIAGRDGRVPERPLPFDKVPVYFRRSAINKASASLKSYTEKYKNSGDDLVYTIPDTIDASVTYFKGMYKDFRENKISLKVWDGKKWNWMDCRLKGQSMPEDGMMLSPTVVFREKEFWLHVPVKQQTEDARNAKERMMSRENVCSVQFTNTDIFAMCCVLDGDGKQKAVYSCRGGDAYRSKCKVLLEKIEKSRVYTDKDNAPHANHKYYLRLKNLSEHYAHQVSREIVDFCVREEASVLVFPSYDKEFTKVVRYRSGMYSPLYLGSRIREFLKYKAWSTGIVVLELSAEGTSSKCFVCGGKIKKNGAMFECENGHQGSRFLNSARNLGVKCLKDFERKRKI</sequence>
<dbReference type="AlphaFoldDB" id="A0A1C7IFX2"/>
<evidence type="ECO:0000313" key="3">
    <source>
        <dbReference type="EMBL" id="ANU77349.1"/>
    </source>
</evidence>
<dbReference type="RefSeq" id="WP_065543478.1">
    <property type="nucleotide sequence ID" value="NZ_CP015405.2"/>
</dbReference>
<gene>
    <name evidence="3" type="ORF">A4V09_17325</name>
</gene>
<name>A0A1C7IFX2_9FIRM</name>
<accession>A0A1C7IFX2</accession>
<feature type="domain" description="Cas12f1-like TNB" evidence="2">
    <location>
        <begin position="327"/>
        <end position="387"/>
    </location>
</feature>
<dbReference type="Proteomes" id="UP000092574">
    <property type="component" value="Chromosome"/>
</dbReference>
<keyword evidence="1" id="KW-0238">DNA-binding</keyword>
<keyword evidence="4" id="KW-1185">Reference proteome</keyword>
<evidence type="ECO:0000313" key="4">
    <source>
        <dbReference type="Proteomes" id="UP000092574"/>
    </source>
</evidence>
<evidence type="ECO:0000259" key="2">
    <source>
        <dbReference type="Pfam" id="PF07282"/>
    </source>
</evidence>
<dbReference type="OrthoDB" id="1976626at2"/>
<dbReference type="EMBL" id="CP015405">
    <property type="protein sequence ID" value="ANU77349.1"/>
    <property type="molecule type" value="Genomic_DNA"/>
</dbReference>
<dbReference type="KEGG" id="byl:A4V09_17325"/>
<organism evidence="3 4">
    <name type="scientific">Blautia pseudococcoides</name>
    <dbReference type="NCBI Taxonomy" id="1796616"/>
    <lineage>
        <taxon>Bacteria</taxon>
        <taxon>Bacillati</taxon>
        <taxon>Bacillota</taxon>
        <taxon>Clostridia</taxon>
        <taxon>Lachnospirales</taxon>
        <taxon>Lachnospiraceae</taxon>
        <taxon>Blautia</taxon>
    </lineage>
</organism>
<evidence type="ECO:0000256" key="1">
    <source>
        <dbReference type="ARBA" id="ARBA00023125"/>
    </source>
</evidence>
<proteinExistence type="predicted"/>
<reference evidence="3" key="1">
    <citation type="submission" date="2017-04" db="EMBL/GenBank/DDBJ databases">
        <title>Complete Genome Sequences of Twelve Strains of a Stable Defined Moderately Diverse Mouse Microbiota 2 (sDMDMm2).</title>
        <authorList>
            <person name="Uchimura Y."/>
            <person name="Wyss M."/>
            <person name="Brugiroux S."/>
            <person name="Limenitakis J.P."/>
            <person name="Stecher B."/>
            <person name="McCoy K.D."/>
            <person name="Macpherson A.J."/>
        </authorList>
    </citation>
    <scope>NUCLEOTIDE SEQUENCE</scope>
    <source>
        <strain evidence="3">YL58</strain>
    </source>
</reference>
<protein>
    <submittedName>
        <fullName evidence="3">Transposase</fullName>
    </submittedName>
</protein>
<dbReference type="STRING" id="1796616.A4V09_17325"/>
<dbReference type="InterPro" id="IPR010095">
    <property type="entry name" value="Cas12f1-like_TNB"/>
</dbReference>